<evidence type="ECO:0000256" key="6">
    <source>
        <dbReference type="ARBA" id="ARBA00023136"/>
    </source>
</evidence>
<feature type="domain" description="MRH" evidence="11">
    <location>
        <begin position="31"/>
        <end position="171"/>
    </location>
</feature>
<name>A0A8B6BFN4_MYTGA</name>
<evidence type="ECO:0000256" key="10">
    <source>
        <dbReference type="SAM" id="SignalP"/>
    </source>
</evidence>
<dbReference type="PROSITE" id="PS51914">
    <property type="entry name" value="MRH"/>
    <property type="match status" value="1"/>
</dbReference>
<evidence type="ECO:0000313" key="13">
    <source>
        <dbReference type="Proteomes" id="UP000596742"/>
    </source>
</evidence>
<dbReference type="InterPro" id="IPR009011">
    <property type="entry name" value="Man6P_isomerase_rcpt-bd_dom_sf"/>
</dbReference>
<dbReference type="Proteomes" id="UP000596742">
    <property type="component" value="Unassembled WGS sequence"/>
</dbReference>
<keyword evidence="6 9" id="KW-0472">Membrane</keyword>
<dbReference type="Gene3D" id="2.70.130.10">
    <property type="entry name" value="Mannose-6-phosphate receptor binding domain"/>
    <property type="match status" value="1"/>
</dbReference>
<sequence length="268" mass="30537">MDNMSSLIIFTFIICCAIVRAQIPQHCRKITPCSCIDELNRVVNLTVLANKLTPRFKDYATAGGDNNKYSWNPCNNFEEGPENEGCINVGACKISPNGSYTEIGQSDTVEFSHDDNGNLSLVMTLQDGDNKIETHVILYCDEKRDAFFRVIGQVTDRVYWLQLWSKYNCPSHMKSYDDIVTMPAPEHKSERMPTMPTPGAVTMTSSPPRDNRTLKDIEIIMFCILVMVTLILVILLTRYTLKLRTSRTETYGYSRLPQYDAQYIKESK</sequence>
<evidence type="ECO:0000256" key="4">
    <source>
        <dbReference type="ARBA" id="ARBA00022729"/>
    </source>
</evidence>
<keyword evidence="5 9" id="KW-1133">Transmembrane helix</keyword>
<dbReference type="AlphaFoldDB" id="A0A8B6BFN4"/>
<dbReference type="GO" id="GO:0000139">
    <property type="term" value="C:Golgi membrane"/>
    <property type="evidence" value="ECO:0007669"/>
    <property type="project" value="UniProtKB-SubCell"/>
</dbReference>
<dbReference type="GO" id="GO:0010008">
    <property type="term" value="C:endosome membrane"/>
    <property type="evidence" value="ECO:0007669"/>
    <property type="project" value="UniProtKB-SubCell"/>
</dbReference>
<keyword evidence="7" id="KW-1015">Disulfide bond</keyword>
<dbReference type="GO" id="GO:0005802">
    <property type="term" value="C:trans-Golgi network"/>
    <property type="evidence" value="ECO:0007669"/>
    <property type="project" value="TreeGrafter"/>
</dbReference>
<feature type="transmembrane region" description="Helical" evidence="9">
    <location>
        <begin position="219"/>
        <end position="237"/>
    </location>
</feature>
<keyword evidence="4 10" id="KW-0732">Signal</keyword>
<proteinExistence type="predicted"/>
<comment type="caution">
    <text evidence="12">The sequence shown here is derived from an EMBL/GenBank/DDBJ whole genome shotgun (WGS) entry which is preliminary data.</text>
</comment>
<accession>A0A8B6BFN4</accession>
<organism evidence="12 13">
    <name type="scientific">Mytilus galloprovincialis</name>
    <name type="common">Mediterranean mussel</name>
    <dbReference type="NCBI Taxonomy" id="29158"/>
    <lineage>
        <taxon>Eukaryota</taxon>
        <taxon>Metazoa</taxon>
        <taxon>Spiralia</taxon>
        <taxon>Lophotrochozoa</taxon>
        <taxon>Mollusca</taxon>
        <taxon>Bivalvia</taxon>
        <taxon>Autobranchia</taxon>
        <taxon>Pteriomorphia</taxon>
        <taxon>Mytilida</taxon>
        <taxon>Mytiloidea</taxon>
        <taxon>Mytilidae</taxon>
        <taxon>Mytilinae</taxon>
        <taxon>Mytilus</taxon>
    </lineage>
</organism>
<keyword evidence="3 9" id="KW-0812">Transmembrane</keyword>
<dbReference type="OrthoDB" id="6065107at2759"/>
<protein>
    <recommendedName>
        <fullName evidence="11">MRH domain-containing protein</fullName>
    </recommendedName>
</protein>
<evidence type="ECO:0000259" key="11">
    <source>
        <dbReference type="PROSITE" id="PS51914"/>
    </source>
</evidence>
<feature type="region of interest" description="Disordered" evidence="8">
    <location>
        <begin position="187"/>
        <end position="208"/>
    </location>
</feature>
<evidence type="ECO:0000256" key="1">
    <source>
        <dbReference type="ARBA" id="ARBA00004308"/>
    </source>
</evidence>
<reference evidence="12" key="1">
    <citation type="submission" date="2018-11" db="EMBL/GenBank/DDBJ databases">
        <authorList>
            <person name="Alioto T."/>
            <person name="Alioto T."/>
        </authorList>
    </citation>
    <scope>NUCLEOTIDE SEQUENCE</scope>
</reference>
<comment type="subcellular location">
    <subcellularLocation>
        <location evidence="1">Endomembrane system</location>
    </subcellularLocation>
</comment>
<evidence type="ECO:0000313" key="12">
    <source>
        <dbReference type="EMBL" id="VDH89580.1"/>
    </source>
</evidence>
<keyword evidence="2" id="KW-0813">Transport</keyword>
<gene>
    <name evidence="12" type="ORF">MGAL_10B030938</name>
</gene>
<feature type="chain" id="PRO_5032674652" description="MRH domain-containing protein" evidence="10">
    <location>
        <begin position="22"/>
        <end position="268"/>
    </location>
</feature>
<evidence type="ECO:0000256" key="9">
    <source>
        <dbReference type="SAM" id="Phobius"/>
    </source>
</evidence>
<feature type="signal peptide" evidence="10">
    <location>
        <begin position="1"/>
        <end position="21"/>
    </location>
</feature>
<evidence type="ECO:0000256" key="8">
    <source>
        <dbReference type="SAM" id="MobiDB-lite"/>
    </source>
</evidence>
<evidence type="ECO:0000256" key="3">
    <source>
        <dbReference type="ARBA" id="ARBA00022692"/>
    </source>
</evidence>
<dbReference type="SUPFAM" id="SSF50911">
    <property type="entry name" value="Mannose 6-phosphate receptor domain"/>
    <property type="match status" value="1"/>
</dbReference>
<dbReference type="EMBL" id="UYJE01000048">
    <property type="protein sequence ID" value="VDH89580.1"/>
    <property type="molecule type" value="Genomic_DNA"/>
</dbReference>
<keyword evidence="13" id="KW-1185">Reference proteome</keyword>
<dbReference type="InterPro" id="IPR044865">
    <property type="entry name" value="MRH_dom"/>
</dbReference>
<evidence type="ECO:0000256" key="5">
    <source>
        <dbReference type="ARBA" id="ARBA00022989"/>
    </source>
</evidence>
<dbReference type="PANTHER" id="PTHR15071">
    <property type="entry name" value="MANNOSE-6-PHOSPHATE RECEPTOR FAMILY MEMBER"/>
    <property type="match status" value="1"/>
</dbReference>
<dbReference type="PANTHER" id="PTHR15071:SF0">
    <property type="entry name" value="MANNOSE 6-PHOSPHATE RECEPTOR-LIKE PROTEIN 1"/>
    <property type="match status" value="1"/>
</dbReference>
<evidence type="ECO:0000256" key="7">
    <source>
        <dbReference type="ARBA" id="ARBA00023157"/>
    </source>
</evidence>
<evidence type="ECO:0000256" key="2">
    <source>
        <dbReference type="ARBA" id="ARBA00022448"/>
    </source>
</evidence>